<reference evidence="2" key="1">
    <citation type="submission" date="2016-01" db="EMBL/GenBank/DDBJ databases">
        <authorList>
            <person name="Mcilroy J.S."/>
            <person name="Karst M S."/>
            <person name="Albertsen M."/>
        </authorList>
    </citation>
    <scope>NUCLEOTIDE SEQUENCE</scope>
    <source>
        <strain evidence="2">Cfx-K</strain>
    </source>
</reference>
<dbReference type="OrthoDB" id="1910498at2"/>
<dbReference type="SUPFAM" id="SSF51735">
    <property type="entry name" value="NAD(P)-binding Rossmann-fold domains"/>
    <property type="match status" value="1"/>
</dbReference>
<keyword evidence="3" id="KW-1185">Reference proteome</keyword>
<evidence type="ECO:0000313" key="3">
    <source>
        <dbReference type="Proteomes" id="UP000215027"/>
    </source>
</evidence>
<organism evidence="2 3">
    <name type="scientific">Candidatus Promineifilum breve</name>
    <dbReference type="NCBI Taxonomy" id="1806508"/>
    <lineage>
        <taxon>Bacteria</taxon>
        <taxon>Bacillati</taxon>
        <taxon>Chloroflexota</taxon>
        <taxon>Ardenticatenia</taxon>
        <taxon>Candidatus Promineifilales</taxon>
        <taxon>Candidatus Promineifilaceae</taxon>
        <taxon>Candidatus Promineifilum</taxon>
    </lineage>
</organism>
<sequence length="371" mass="40444">MKIFILGGYGLTGKLLARHLLQQTEADVVIAGRTLEKAAAFAGELNAEFAGERVSARRADAADGDSLGQALAGTDLLLVAAPTTRHVDTVIEAALAAGVDYLDIQLDAHKLARLKAMAPQIEAAGRCFITEAGYHPGLPAVMVRQAAAQLDTIDAAVVAGYLNMGHDLPYSDAVDELMEAFRHYEAQTYQDGHWTEPGHYTTREVDFGGEIGPRHCFSMFFEELRDLPALYPTLRELGFYIASTHWLVDWVITPLVMAGLKVPSPGVSHNLGRLMWWGMQTFARPPYLVMIHTTARGRKDGAPAAVELAVSHADGYELTAIPVVACLRQYIDGTARRPGLWYMGHLVEPGRFFVDMATMGVAIVMGDCLFF</sequence>
<accession>A0A170PGP5</accession>
<proteinExistence type="predicted"/>
<feature type="domain" description="Saccharopine dehydrogenase NADP binding" evidence="1">
    <location>
        <begin position="3"/>
        <end position="106"/>
    </location>
</feature>
<evidence type="ECO:0000313" key="2">
    <source>
        <dbReference type="EMBL" id="CUS03867.2"/>
    </source>
</evidence>
<gene>
    <name evidence="2" type="ORF">CFX0092_A1989</name>
</gene>
<name>A0A170PGP5_9CHLR</name>
<evidence type="ECO:0000259" key="1">
    <source>
        <dbReference type="Pfam" id="PF03435"/>
    </source>
</evidence>
<dbReference type="EMBL" id="LN890655">
    <property type="protein sequence ID" value="CUS03867.2"/>
    <property type="molecule type" value="Genomic_DNA"/>
</dbReference>
<dbReference type="Pfam" id="PF03435">
    <property type="entry name" value="Sacchrp_dh_NADP"/>
    <property type="match status" value="1"/>
</dbReference>
<dbReference type="PANTHER" id="PTHR43796">
    <property type="entry name" value="CARBOXYNORSPERMIDINE SYNTHASE"/>
    <property type="match status" value="1"/>
</dbReference>
<dbReference type="InterPro" id="IPR036291">
    <property type="entry name" value="NAD(P)-bd_dom_sf"/>
</dbReference>
<dbReference type="AlphaFoldDB" id="A0A170PGP5"/>
<dbReference type="Proteomes" id="UP000215027">
    <property type="component" value="Chromosome I"/>
</dbReference>
<dbReference type="KEGG" id="pbf:CFX0092_A1989"/>
<dbReference type="PANTHER" id="PTHR43796:SF2">
    <property type="entry name" value="CARBOXYNORSPERMIDINE SYNTHASE"/>
    <property type="match status" value="1"/>
</dbReference>
<dbReference type="Gene3D" id="3.30.360.10">
    <property type="entry name" value="Dihydrodipicolinate Reductase, domain 2"/>
    <property type="match status" value="1"/>
</dbReference>
<protein>
    <submittedName>
        <fullName evidence="2">Saccharopine dehydrogenase-like protein</fullName>
    </submittedName>
</protein>
<dbReference type="RefSeq" id="WP_095043297.1">
    <property type="nucleotide sequence ID" value="NZ_LN890655.1"/>
</dbReference>
<dbReference type="Gene3D" id="3.40.50.720">
    <property type="entry name" value="NAD(P)-binding Rossmann-like Domain"/>
    <property type="match status" value="1"/>
</dbReference>
<dbReference type="InterPro" id="IPR005097">
    <property type="entry name" value="Sacchrp_dh_NADP-bd"/>
</dbReference>